<dbReference type="PROSITE" id="PS51959">
    <property type="entry name" value="ENDOU"/>
    <property type="match status" value="1"/>
</dbReference>
<comment type="subunit">
    <text evidence="4 15">Monomer.</text>
</comment>
<feature type="domain" description="EndoU" evidence="17">
    <location>
        <begin position="117"/>
        <end position="379"/>
    </location>
</feature>
<evidence type="ECO:0000256" key="10">
    <source>
        <dbReference type="ARBA" id="ARBA00022801"/>
    </source>
</evidence>
<comment type="subcellular location">
    <subcellularLocation>
        <location evidence="2">Secreted</location>
    </subcellularLocation>
</comment>
<keyword evidence="19" id="KW-1185">Reference proteome</keyword>
<dbReference type="InterPro" id="IPR001212">
    <property type="entry name" value="Somatomedin_B_dom"/>
</dbReference>
<feature type="domain" description="SMB" evidence="16">
    <location>
        <begin position="25"/>
        <end position="67"/>
    </location>
</feature>
<dbReference type="GO" id="GO:0016829">
    <property type="term" value="F:lyase activity"/>
    <property type="evidence" value="ECO:0007669"/>
    <property type="project" value="UniProtKB-KW"/>
</dbReference>
<dbReference type="Proteomes" id="UP001497623">
    <property type="component" value="Unassembled WGS sequence"/>
</dbReference>
<feature type="non-terminal residue" evidence="18">
    <location>
        <position position="379"/>
    </location>
</feature>
<dbReference type="Pfam" id="PF01033">
    <property type="entry name" value="Somatomedin_B"/>
    <property type="match status" value="2"/>
</dbReference>
<dbReference type="CDD" id="cd21159">
    <property type="entry name" value="XendoU"/>
    <property type="match status" value="1"/>
</dbReference>
<dbReference type="GO" id="GO:0006955">
    <property type="term" value="P:immune response"/>
    <property type="evidence" value="ECO:0007669"/>
    <property type="project" value="InterPro"/>
</dbReference>
<dbReference type="GO" id="GO:0016787">
    <property type="term" value="F:hydrolase activity"/>
    <property type="evidence" value="ECO:0007669"/>
    <property type="project" value="UniProtKB-KW"/>
</dbReference>
<comment type="similarity">
    <text evidence="3 15">Belongs to the ENDOU family.</text>
</comment>
<evidence type="ECO:0000256" key="1">
    <source>
        <dbReference type="ARBA" id="ARBA00001936"/>
    </source>
</evidence>
<dbReference type="AlphaFoldDB" id="A0AAV2RMQ3"/>
<dbReference type="PANTHER" id="PTHR12439:SF42">
    <property type="entry name" value="ENDORIBONUCLEASE-RELATED"/>
    <property type="match status" value="1"/>
</dbReference>
<sequence length="379" mass="40907">HDQTACECNSLCETYGDCCDDFVSACKSCAGRCGEAYLYSKPCQCNDDCASHGNCCNDYDQECGGITSGPGLLSCVGRCGESFNPANPCHCNTACESHSNCCSDYNDICGGGGGGATDGELRALSEQILAADVNGVGSQLTVDDQGQTSSSSNADEAPLPLLTVPESALSGPTIAALLALQDNYVADVAFDEDDTTEEMVEKDNFLDLIMATDVMNITEAFLQDKGLINRPLREVIDEIWFTQYSRSGGHVGSSGFEHSFVGELKGGQVSGFHNWVRFQNEEKNGFLNYKGWLKSPVGLGEEGEVFMLKFDWLSEPKTIGSMWIGTSPELELAMYTVCFYARTDSLCPVTMDGNNFHVQTWTFDYSGKTLVGSAYPDID</sequence>
<evidence type="ECO:0000256" key="7">
    <source>
        <dbReference type="ARBA" id="ARBA00022723"/>
    </source>
</evidence>
<evidence type="ECO:0000256" key="6">
    <source>
        <dbReference type="ARBA" id="ARBA00022722"/>
    </source>
</evidence>
<organism evidence="18 19">
    <name type="scientific">Meganyctiphanes norvegica</name>
    <name type="common">Northern krill</name>
    <name type="synonym">Thysanopoda norvegica</name>
    <dbReference type="NCBI Taxonomy" id="48144"/>
    <lineage>
        <taxon>Eukaryota</taxon>
        <taxon>Metazoa</taxon>
        <taxon>Ecdysozoa</taxon>
        <taxon>Arthropoda</taxon>
        <taxon>Crustacea</taxon>
        <taxon>Multicrustacea</taxon>
        <taxon>Malacostraca</taxon>
        <taxon>Eumalacostraca</taxon>
        <taxon>Eucarida</taxon>
        <taxon>Euphausiacea</taxon>
        <taxon>Euphausiidae</taxon>
        <taxon>Meganyctiphanes</taxon>
    </lineage>
</organism>
<dbReference type="PRINTS" id="PR00022">
    <property type="entry name" value="SOMATOMEDINB"/>
</dbReference>
<evidence type="ECO:0000256" key="8">
    <source>
        <dbReference type="ARBA" id="ARBA00022737"/>
    </source>
</evidence>
<dbReference type="Pfam" id="PF09412">
    <property type="entry name" value="XendoU"/>
    <property type="match status" value="1"/>
</dbReference>
<protein>
    <submittedName>
        <fullName evidence="18">Uncharacterized protein</fullName>
    </submittedName>
</protein>
<evidence type="ECO:0000256" key="4">
    <source>
        <dbReference type="ARBA" id="ARBA00011245"/>
    </source>
</evidence>
<dbReference type="GO" id="GO:0005576">
    <property type="term" value="C:extracellular region"/>
    <property type="evidence" value="ECO:0007669"/>
    <property type="project" value="UniProtKB-SubCell"/>
</dbReference>
<dbReference type="SMART" id="SM00201">
    <property type="entry name" value="SO"/>
    <property type="match status" value="2"/>
</dbReference>
<keyword evidence="8" id="KW-0677">Repeat</keyword>
<dbReference type="GO" id="GO:0046872">
    <property type="term" value="F:metal ion binding"/>
    <property type="evidence" value="ECO:0007669"/>
    <property type="project" value="UniProtKB-UniRule"/>
</dbReference>
<dbReference type="SUPFAM" id="SSF142877">
    <property type="entry name" value="EndoU-like"/>
    <property type="match status" value="1"/>
</dbReference>
<keyword evidence="5" id="KW-0964">Secreted</keyword>
<gene>
    <name evidence="18" type="ORF">MNOR_LOCUS25384</name>
</gene>
<feature type="non-terminal residue" evidence="18">
    <location>
        <position position="1"/>
    </location>
</feature>
<dbReference type="EMBL" id="CAXKWB010024170">
    <property type="protein sequence ID" value="CAL4126119.1"/>
    <property type="molecule type" value="Genomic_DNA"/>
</dbReference>
<keyword evidence="9 15" id="KW-0255">Endonuclease</keyword>
<proteinExistence type="inferred from homology"/>
<evidence type="ECO:0000256" key="9">
    <source>
        <dbReference type="ARBA" id="ARBA00022759"/>
    </source>
</evidence>
<keyword evidence="12" id="KW-1015">Disulfide bond</keyword>
<dbReference type="InterPro" id="IPR039787">
    <property type="entry name" value="ENDOU"/>
</dbReference>
<keyword evidence="6 15" id="KW-0540">Nuclease</keyword>
<dbReference type="PROSITE" id="PS50958">
    <property type="entry name" value="SMB_2"/>
    <property type="match status" value="2"/>
</dbReference>
<dbReference type="InterPro" id="IPR018998">
    <property type="entry name" value="EndoU_C"/>
</dbReference>
<evidence type="ECO:0000313" key="18">
    <source>
        <dbReference type="EMBL" id="CAL4126119.1"/>
    </source>
</evidence>
<dbReference type="Gene3D" id="4.10.410.20">
    <property type="match status" value="2"/>
</dbReference>
<dbReference type="GO" id="GO:0005044">
    <property type="term" value="F:scavenger receptor activity"/>
    <property type="evidence" value="ECO:0007669"/>
    <property type="project" value="InterPro"/>
</dbReference>
<evidence type="ECO:0000256" key="5">
    <source>
        <dbReference type="ARBA" id="ARBA00022525"/>
    </source>
</evidence>
<evidence type="ECO:0000313" key="19">
    <source>
        <dbReference type="Proteomes" id="UP001497623"/>
    </source>
</evidence>
<keyword evidence="13 15" id="KW-0464">Manganese</keyword>
<dbReference type="GO" id="GO:0030247">
    <property type="term" value="F:polysaccharide binding"/>
    <property type="evidence" value="ECO:0007669"/>
    <property type="project" value="InterPro"/>
</dbReference>
<evidence type="ECO:0000259" key="16">
    <source>
        <dbReference type="PROSITE" id="PS50958"/>
    </source>
</evidence>
<keyword evidence="14" id="KW-0456">Lyase</keyword>
<comment type="caution">
    <text evidence="18">The sequence shown here is derived from an EMBL/GenBank/DDBJ whole genome shotgun (WGS) entry which is preliminary data.</text>
</comment>
<evidence type="ECO:0000256" key="3">
    <source>
        <dbReference type="ARBA" id="ARBA00010168"/>
    </source>
</evidence>
<name>A0AAV2RMQ3_MEGNR</name>
<dbReference type="InterPro" id="IPR037227">
    <property type="entry name" value="EndoU-like"/>
</dbReference>
<evidence type="ECO:0000256" key="12">
    <source>
        <dbReference type="ARBA" id="ARBA00023157"/>
    </source>
</evidence>
<comment type="cofactor">
    <cofactor evidence="1 15">
        <name>Mn(2+)</name>
        <dbReference type="ChEBI" id="CHEBI:29035"/>
    </cofactor>
</comment>
<keyword evidence="11 15" id="KW-0694">RNA-binding</keyword>
<evidence type="ECO:0000259" key="17">
    <source>
        <dbReference type="PROSITE" id="PS51959"/>
    </source>
</evidence>
<dbReference type="InterPro" id="IPR036024">
    <property type="entry name" value="Somatomedin_B-like_dom_sf"/>
</dbReference>
<evidence type="ECO:0000256" key="2">
    <source>
        <dbReference type="ARBA" id="ARBA00004613"/>
    </source>
</evidence>
<dbReference type="PANTHER" id="PTHR12439">
    <property type="entry name" value="PLACENTAL PROTEIN 11-RELATED"/>
    <property type="match status" value="1"/>
</dbReference>
<accession>A0AAV2RMQ3</accession>
<dbReference type="GO" id="GO:0004521">
    <property type="term" value="F:RNA endonuclease activity"/>
    <property type="evidence" value="ECO:0007669"/>
    <property type="project" value="UniProtKB-UniRule"/>
</dbReference>
<keyword evidence="7 15" id="KW-0479">Metal-binding</keyword>
<evidence type="ECO:0000256" key="15">
    <source>
        <dbReference type="RuleBase" id="RU367085"/>
    </source>
</evidence>
<evidence type="ECO:0000256" key="11">
    <source>
        <dbReference type="ARBA" id="ARBA00022884"/>
    </source>
</evidence>
<evidence type="ECO:0000256" key="14">
    <source>
        <dbReference type="ARBA" id="ARBA00023239"/>
    </source>
</evidence>
<evidence type="ECO:0000256" key="13">
    <source>
        <dbReference type="ARBA" id="ARBA00023211"/>
    </source>
</evidence>
<dbReference type="InterPro" id="IPR020436">
    <property type="entry name" value="SMB_chordata"/>
</dbReference>
<reference evidence="18 19" key="1">
    <citation type="submission" date="2024-05" db="EMBL/GenBank/DDBJ databases">
        <authorList>
            <person name="Wallberg A."/>
        </authorList>
    </citation>
    <scope>NUCLEOTIDE SEQUENCE [LARGE SCALE GENOMIC DNA]</scope>
</reference>
<dbReference type="SUPFAM" id="SSF90188">
    <property type="entry name" value="Somatomedin B domain"/>
    <property type="match status" value="2"/>
</dbReference>
<keyword evidence="10 15" id="KW-0378">Hydrolase</keyword>
<feature type="domain" description="SMB" evidence="16">
    <location>
        <begin position="71"/>
        <end position="117"/>
    </location>
</feature>
<dbReference type="PROSITE" id="PS00524">
    <property type="entry name" value="SMB_1"/>
    <property type="match status" value="3"/>
</dbReference>
<dbReference type="GO" id="GO:0003723">
    <property type="term" value="F:RNA binding"/>
    <property type="evidence" value="ECO:0007669"/>
    <property type="project" value="UniProtKB-UniRule"/>
</dbReference>